<feature type="region of interest" description="Disordered" evidence="1">
    <location>
        <begin position="1"/>
        <end position="22"/>
    </location>
</feature>
<gene>
    <name evidence="3" type="ORF">BT63DRAFT_458775</name>
</gene>
<accession>A0A6A6U4P3</accession>
<dbReference type="Proteomes" id="UP000799302">
    <property type="component" value="Unassembled WGS sequence"/>
</dbReference>
<dbReference type="EMBL" id="MU004239">
    <property type="protein sequence ID" value="KAF2666417.1"/>
    <property type="molecule type" value="Genomic_DNA"/>
</dbReference>
<feature type="domain" description="Heterokaryon incompatibility" evidence="2">
    <location>
        <begin position="176"/>
        <end position="330"/>
    </location>
</feature>
<dbReference type="Pfam" id="PF06985">
    <property type="entry name" value="HET"/>
    <property type="match status" value="1"/>
</dbReference>
<reference evidence="3" key="1">
    <citation type="journal article" date="2020" name="Stud. Mycol.">
        <title>101 Dothideomycetes genomes: a test case for predicting lifestyles and emergence of pathogens.</title>
        <authorList>
            <person name="Haridas S."/>
            <person name="Albert R."/>
            <person name="Binder M."/>
            <person name="Bloem J."/>
            <person name="Labutti K."/>
            <person name="Salamov A."/>
            <person name="Andreopoulos B."/>
            <person name="Baker S."/>
            <person name="Barry K."/>
            <person name="Bills G."/>
            <person name="Bluhm B."/>
            <person name="Cannon C."/>
            <person name="Castanera R."/>
            <person name="Culley D."/>
            <person name="Daum C."/>
            <person name="Ezra D."/>
            <person name="Gonzalez J."/>
            <person name="Henrissat B."/>
            <person name="Kuo A."/>
            <person name="Liang C."/>
            <person name="Lipzen A."/>
            <person name="Lutzoni F."/>
            <person name="Magnuson J."/>
            <person name="Mondo S."/>
            <person name="Nolan M."/>
            <person name="Ohm R."/>
            <person name="Pangilinan J."/>
            <person name="Park H.-J."/>
            <person name="Ramirez L."/>
            <person name="Alfaro M."/>
            <person name="Sun H."/>
            <person name="Tritt A."/>
            <person name="Yoshinaga Y."/>
            <person name="Zwiers L.-H."/>
            <person name="Turgeon B."/>
            <person name="Goodwin S."/>
            <person name="Spatafora J."/>
            <person name="Crous P."/>
            <person name="Grigoriev I."/>
        </authorList>
    </citation>
    <scope>NUCLEOTIDE SEQUENCE</scope>
    <source>
        <strain evidence="3">CBS 115976</strain>
    </source>
</reference>
<dbReference type="InterPro" id="IPR010730">
    <property type="entry name" value="HET"/>
</dbReference>
<evidence type="ECO:0000259" key="2">
    <source>
        <dbReference type="Pfam" id="PF06985"/>
    </source>
</evidence>
<dbReference type="AlphaFoldDB" id="A0A6A6U4P3"/>
<protein>
    <submittedName>
        <fullName evidence="3">HET-domain-containing protein</fullName>
    </submittedName>
</protein>
<dbReference type="PANTHER" id="PTHR33112:SF9">
    <property type="entry name" value="HETEROKARYON INCOMPATIBILITY DOMAIN-CONTAINING PROTEIN"/>
    <property type="match status" value="1"/>
</dbReference>
<keyword evidence="4" id="KW-1185">Reference proteome</keyword>
<sequence>MDFQKLVNPDEQKRKHTQGSIRSHRPTFKLGEVIASAKAGCESCHFLGLLVKGTREEKALSNSDKIVCAWDGWTWRLECFDETNTQYTAFQLFYPAGATIRIQGMPQSRPLCGITSSPSTLDQAYSWMDHCDRSHTACGTGRNVPLPLRLIDVTSLQVGSVEGVKLVPTAGKFGAYACLSHCWGQAKIQAKTTSDTIQQFQILISWNLLPKNFQDAIVMARRFGLKYIWIDSLCIIQDSKSEWQKESAKMAEIYRNSFVTIAAVASSDSLSGCFQVSTPDKCLMIKPKKDRQIYIGARRCDLGDGSLYDDRKLPTEKLTPLFSRAWVYQERRLSRRILYCNRGEMSFECSEQVCCECQNTGLPPHNPSQGLQTKPEYAKETIHALFRRWPRTITDYSRLRLSYPSDKLPALSGCAQDLMSITGDKYLAGLWEDSLQANLLWYVNRSESSFRPRLYRAPSWSWASVDALDGISFAPQLDGSSILHKAFKHESAGCSLVGEDTTGAVSYGYIRLRTQLRTVLVRSICFYCRRRSQRYHILTTSGNANATVQSLESCFQANSTSVSPNSSSGFQRLDLRGGSCVLYLDTSTFITDNDLNFVPNQHRGFRTCMLTSIYLLYVKTVKAQKGILQKGLIPATCNSYFLALRRLRSKQNCYARIGLVEIGHPSISNGTEWFDTVWPQELMPESTIILE</sequence>
<dbReference type="OrthoDB" id="3486565at2759"/>
<dbReference type="PANTHER" id="PTHR33112">
    <property type="entry name" value="DOMAIN PROTEIN, PUTATIVE-RELATED"/>
    <property type="match status" value="1"/>
</dbReference>
<organism evidence="3 4">
    <name type="scientific">Microthyrium microscopicum</name>
    <dbReference type="NCBI Taxonomy" id="703497"/>
    <lineage>
        <taxon>Eukaryota</taxon>
        <taxon>Fungi</taxon>
        <taxon>Dikarya</taxon>
        <taxon>Ascomycota</taxon>
        <taxon>Pezizomycotina</taxon>
        <taxon>Dothideomycetes</taxon>
        <taxon>Dothideomycetes incertae sedis</taxon>
        <taxon>Microthyriales</taxon>
        <taxon>Microthyriaceae</taxon>
        <taxon>Microthyrium</taxon>
    </lineage>
</organism>
<proteinExistence type="predicted"/>
<evidence type="ECO:0000313" key="4">
    <source>
        <dbReference type="Proteomes" id="UP000799302"/>
    </source>
</evidence>
<name>A0A6A6U4P3_9PEZI</name>
<evidence type="ECO:0000256" key="1">
    <source>
        <dbReference type="SAM" id="MobiDB-lite"/>
    </source>
</evidence>
<evidence type="ECO:0000313" key="3">
    <source>
        <dbReference type="EMBL" id="KAF2666417.1"/>
    </source>
</evidence>